<comment type="caution">
    <text evidence="2">The sequence shown here is derived from an EMBL/GenBank/DDBJ whole genome shotgun (WGS) entry which is preliminary data.</text>
</comment>
<evidence type="ECO:0000259" key="1">
    <source>
        <dbReference type="PROSITE" id="PS51272"/>
    </source>
</evidence>
<dbReference type="Pfam" id="PF20578">
    <property type="entry name" value="aBig_2"/>
    <property type="match status" value="2"/>
</dbReference>
<dbReference type="RefSeq" id="WP_188889929.1">
    <property type="nucleotide sequence ID" value="NZ_BMHY01000005.1"/>
</dbReference>
<dbReference type="InterPro" id="IPR041286">
    <property type="entry name" value="MBG_2"/>
</dbReference>
<gene>
    <name evidence="2" type="ORF">GCM10010918_29120</name>
</gene>
<dbReference type="EMBL" id="BMHY01000005">
    <property type="protein sequence ID" value="GGG71685.1"/>
    <property type="molecule type" value="Genomic_DNA"/>
</dbReference>
<organism evidence="2 3">
    <name type="scientific">Paenibacillus radicis</name>
    <name type="common">ex Gao et al. 2016</name>
    <dbReference type="NCBI Taxonomy" id="1737354"/>
    <lineage>
        <taxon>Bacteria</taxon>
        <taxon>Bacillati</taxon>
        <taxon>Bacillota</taxon>
        <taxon>Bacilli</taxon>
        <taxon>Bacillales</taxon>
        <taxon>Paenibacillaceae</taxon>
        <taxon>Paenibacillus</taxon>
    </lineage>
</organism>
<dbReference type="Pfam" id="PF18676">
    <property type="entry name" value="MBG_2"/>
    <property type="match status" value="3"/>
</dbReference>
<dbReference type="PANTHER" id="PTHR43308">
    <property type="entry name" value="OUTER MEMBRANE PROTEIN ALPHA-RELATED"/>
    <property type="match status" value="1"/>
</dbReference>
<dbReference type="InterPro" id="IPR001119">
    <property type="entry name" value="SLH_dom"/>
</dbReference>
<evidence type="ECO:0000313" key="2">
    <source>
        <dbReference type="EMBL" id="GGG71685.1"/>
    </source>
</evidence>
<reference evidence="2 3" key="1">
    <citation type="journal article" date="2014" name="Int. J. Syst. Evol. Microbiol.">
        <title>Complete genome sequence of Corynebacterium casei LMG S-19264T (=DSM 44701T), isolated from a smear-ripened cheese.</title>
        <authorList>
            <consortium name="US DOE Joint Genome Institute (JGI-PGF)"/>
            <person name="Walter F."/>
            <person name="Albersmeier A."/>
            <person name="Kalinowski J."/>
            <person name="Ruckert C."/>
        </authorList>
    </citation>
    <scope>NUCLEOTIDE SEQUENCE [LARGE SCALE GENOMIC DNA]</scope>
    <source>
        <strain evidence="2 3">CGMCC 1.15286</strain>
    </source>
</reference>
<name>A0A917H9B3_9BACL</name>
<sequence>MNWGHTENKKVVYGRTTSWMVRLLLALILTLVPILAALPASMAAAADAPDQTSGAGDPGSTYRANGLAQSFTAGKSGYLNQIDLYMADYGSSGIVFTLSIYAGQSVSGTVLASATFGSSNIPYNPGGWLSVLFDQPAQVQAGQQYTMHLTSSIGDTPQTTWKLYATDVYAGGRAYTASSWSDYDMGFTTYVGDSPRDYTTTLAVSPVTGTYGQAVMISATLTTPEGPLAGKRVNVYLDGSSIGYLTTNAAGYASGSYSIRQAAGSYELKVATAASYPYPAADQTTTLTVNKAPLTVTPNNATRPYGTSNGNFTMSFGGLMAWDTASSLGQPVYSTHADASSPIGNYDLTASGLTSTKYTIIYSPGTLTVTQAPLTVTAADQSRAYGQGNPSLSGSITGLVNGDAILASYSTAAAVLSPVGLYPIVPALSDPGGKLSNYHVVLEEGELTVTKASLRVATDSVSRWVGKANPQLTGNLTGVVAGDSISAQYESAASVVSAEGVYDITAQLLDPLNRLSNYELITDTGKLTVYATPKPVFAAGETAGAVKSNVGLPGTDAAGRPIRWTSSDNSLLDATTGAVHRPAYSAGDSAVTLEAEVDANQTTYNVQYHLTIIAADMTDKEAATRDMALLAIGYTAGDDETHVRNRLMLPAAGTNGSAVTWASSRTELINPADGSVSRPSYGAGDQTVTLTATVTKGLESDSRQFQLIVLRNNPIVVGPEQPKEPEQPQSDFYIDFIAENNKKERIKLTQSQVKSGLIEVIKNTEKGYFELSAETATKLLRLNPSFAFQVLTAGGTMRLPVSELAAAADKQYAGKDGDKLNFAIYAGEIEVDASLLTELKSRGAELLSGPVQFKIVMSNGDGAEIAIIQLGSKVERRIAVPNTDADAIVTVWNEQLRQLQYVPVRYEIIGGKPYALLPVSSDGLYVNIVNRKAFTDMQGHWARYEAEKLASMLIFEGKGEGIFDPNARLTRAETAALLVRALGIPAAAQSAALSDITGQWYEKSVSSAAVAGLVTGYEDGSFRPNDFVTREELAVILARAIAYDSVSASNTLENGSALLNDSSEVSKWAAEAVQQMLAYGIVKGDHAGNFKPHETATRAEMALMLSRLLGKLGYM</sequence>
<feature type="domain" description="SLH" evidence="1">
    <location>
        <begin position="929"/>
        <end position="987"/>
    </location>
</feature>
<protein>
    <recommendedName>
        <fullName evidence="1">SLH domain-containing protein</fullName>
    </recommendedName>
</protein>
<dbReference type="InterPro" id="IPR051465">
    <property type="entry name" value="Cell_Envelope_Struct_Comp"/>
</dbReference>
<dbReference type="Gene3D" id="3.30.160.710">
    <property type="match status" value="2"/>
</dbReference>
<dbReference type="PROSITE" id="PS51272">
    <property type="entry name" value="SLH"/>
    <property type="match status" value="3"/>
</dbReference>
<keyword evidence="3" id="KW-1185">Reference proteome</keyword>
<dbReference type="Proteomes" id="UP000600247">
    <property type="component" value="Unassembled WGS sequence"/>
</dbReference>
<dbReference type="PANTHER" id="PTHR43308:SF5">
    <property type="entry name" value="S-LAYER PROTEIN _ PEPTIDOGLYCAN ENDO-BETA-N-ACETYLGLUCOSAMINIDASE"/>
    <property type="match status" value="1"/>
</dbReference>
<feature type="domain" description="SLH" evidence="1">
    <location>
        <begin position="988"/>
        <end position="1051"/>
    </location>
</feature>
<feature type="domain" description="SLH" evidence="1">
    <location>
        <begin position="1056"/>
        <end position="1115"/>
    </location>
</feature>
<dbReference type="InterPro" id="IPR046780">
    <property type="entry name" value="aBig_2"/>
</dbReference>
<dbReference type="Pfam" id="PF00395">
    <property type="entry name" value="SLH"/>
    <property type="match status" value="3"/>
</dbReference>
<dbReference type="AlphaFoldDB" id="A0A917H9B3"/>
<evidence type="ECO:0000313" key="3">
    <source>
        <dbReference type="Proteomes" id="UP000600247"/>
    </source>
</evidence>
<proteinExistence type="predicted"/>
<accession>A0A917H9B3</accession>